<feature type="region of interest" description="Disordered" evidence="1">
    <location>
        <begin position="48"/>
        <end position="80"/>
    </location>
</feature>
<organism evidence="2 3">
    <name type="scientific">Brassica cretica</name>
    <name type="common">Mustard</name>
    <dbReference type="NCBI Taxonomy" id="69181"/>
    <lineage>
        <taxon>Eukaryota</taxon>
        <taxon>Viridiplantae</taxon>
        <taxon>Streptophyta</taxon>
        <taxon>Embryophyta</taxon>
        <taxon>Tracheophyta</taxon>
        <taxon>Spermatophyta</taxon>
        <taxon>Magnoliopsida</taxon>
        <taxon>eudicotyledons</taxon>
        <taxon>Gunneridae</taxon>
        <taxon>Pentapetalae</taxon>
        <taxon>rosids</taxon>
        <taxon>malvids</taxon>
        <taxon>Brassicales</taxon>
        <taxon>Brassicaceae</taxon>
        <taxon>Brassiceae</taxon>
        <taxon>Brassica</taxon>
    </lineage>
</organism>
<comment type="caution">
    <text evidence="2">The sequence shown here is derived from an EMBL/GenBank/DDBJ whole genome shotgun (WGS) entry which is preliminary data.</text>
</comment>
<sequence length="92" mass="10260">MRKVLRNEEGGESVFKEETRSGFSKLLQTFSENLSKMLEWNVEQLSPQISLPKPKPRPRPCRANRTAAAARPAGSAHGESSLYLSHLTAHIT</sequence>
<protein>
    <submittedName>
        <fullName evidence="2">Uncharacterized protein</fullName>
    </submittedName>
</protein>
<gene>
    <name evidence="2" type="ORF">DY000_02020495</name>
</gene>
<dbReference type="Proteomes" id="UP000266723">
    <property type="component" value="Unassembled WGS sequence"/>
</dbReference>
<accession>A0ABQ7EFZ5</accession>
<evidence type="ECO:0000256" key="1">
    <source>
        <dbReference type="SAM" id="MobiDB-lite"/>
    </source>
</evidence>
<evidence type="ECO:0000313" key="3">
    <source>
        <dbReference type="Proteomes" id="UP000266723"/>
    </source>
</evidence>
<evidence type="ECO:0000313" key="2">
    <source>
        <dbReference type="EMBL" id="KAF3595982.1"/>
    </source>
</evidence>
<feature type="compositionally biased region" description="Low complexity" evidence="1">
    <location>
        <begin position="63"/>
        <end position="73"/>
    </location>
</feature>
<proteinExistence type="predicted"/>
<keyword evidence="3" id="KW-1185">Reference proteome</keyword>
<name>A0ABQ7EFZ5_BRACR</name>
<dbReference type="EMBL" id="QGKV02000299">
    <property type="protein sequence ID" value="KAF3595982.1"/>
    <property type="molecule type" value="Genomic_DNA"/>
</dbReference>
<reference evidence="2 3" key="1">
    <citation type="journal article" date="2020" name="BMC Genomics">
        <title>Intraspecific diversification of the crop wild relative Brassica cretica Lam. using demographic model selection.</title>
        <authorList>
            <person name="Kioukis A."/>
            <person name="Michalopoulou V.A."/>
            <person name="Briers L."/>
            <person name="Pirintsos S."/>
            <person name="Studholme D.J."/>
            <person name="Pavlidis P."/>
            <person name="Sarris P.F."/>
        </authorList>
    </citation>
    <scope>NUCLEOTIDE SEQUENCE [LARGE SCALE GENOMIC DNA]</scope>
    <source>
        <strain evidence="3">cv. PFS-1207/04</strain>
    </source>
</reference>